<dbReference type="Pfam" id="PF14291">
    <property type="entry name" value="DUF4371"/>
    <property type="match status" value="1"/>
</dbReference>
<evidence type="ECO:0000313" key="2">
    <source>
        <dbReference type="EMBL" id="KAI2644482.1"/>
    </source>
</evidence>
<comment type="caution">
    <text evidence="2">The sequence shown here is derived from an EMBL/GenBank/DDBJ whole genome shotgun (WGS) entry which is preliminary data.</text>
</comment>
<dbReference type="EMBL" id="JACTAM010002507">
    <property type="protein sequence ID" value="KAI2644482.1"/>
    <property type="molecule type" value="Genomic_DNA"/>
</dbReference>
<dbReference type="InterPro" id="IPR025398">
    <property type="entry name" value="DUF4371"/>
</dbReference>
<name>A0ABQ8L1D3_LABRO</name>
<dbReference type="InterPro" id="IPR012337">
    <property type="entry name" value="RNaseH-like_sf"/>
</dbReference>
<proteinExistence type="predicted"/>
<evidence type="ECO:0000259" key="1">
    <source>
        <dbReference type="SMART" id="SM00597"/>
    </source>
</evidence>
<dbReference type="Pfam" id="PF05699">
    <property type="entry name" value="Dimer_Tnp_hAT"/>
    <property type="match status" value="1"/>
</dbReference>
<reference evidence="2 3" key="1">
    <citation type="submission" date="2022-01" db="EMBL/GenBank/DDBJ databases">
        <title>A high-quality chromosome-level genome assembly of rohu carp, Labeo rohita.</title>
        <authorList>
            <person name="Arick M.A. II"/>
            <person name="Hsu C.-Y."/>
            <person name="Magbanua Z."/>
            <person name="Pechanova O."/>
            <person name="Grover C."/>
            <person name="Miller E."/>
            <person name="Thrash A."/>
            <person name="Ezzel L."/>
            <person name="Alam S."/>
            <person name="Benzie J."/>
            <person name="Hamilton M."/>
            <person name="Karsi A."/>
            <person name="Lawrence M.L."/>
            <person name="Peterson D.G."/>
        </authorList>
    </citation>
    <scope>NUCLEOTIDE SEQUENCE [LARGE SCALE GENOMIC DNA]</scope>
    <source>
        <strain evidence="3">BAU-BD-2019</strain>
        <tissue evidence="2">Blood</tissue>
    </source>
</reference>
<accession>A0ABQ8L1D3</accession>
<dbReference type="InterPro" id="IPR006580">
    <property type="entry name" value="Znf_TTF"/>
</dbReference>
<dbReference type="InterPro" id="IPR008906">
    <property type="entry name" value="HATC_C_dom"/>
</dbReference>
<sequence length="735" mass="82723">MFSVFYFCIADELERAGKQLGIEGSEKEDDLGTLESGPKQVNLKNYPVTRFGLQKRSFQQRWFDSFEWLEYSVNRDATFCYACRIHGKHPARNNKDSLISTGGFSNWKRALESFREHEASLGHKASVLSWKNYKASLIEGSVVEKMNVAQIGHIVERREYLRRIVAVTSFLGKQGISFRGHEEAESSGNHGNFLELMKLLEQFDPFLQSYKSPSNATYLCPSSQNEMIECCAEEITGCIVEEVKKSKMFAVMAEEARDGHVEQLAVCVRYVTAKGTVKEHFIELSSLNSFNAESITDAIECVLKSKGLNDVLCVAQAYDGASVMKGEVGGVQARFREKHPEAVYVHCYAHELNLVLCHTCRAVPEADDFFETLGSVYSFFSASMVNHQAFHDTQKQLGLENSEFVQLSKTRWECQLNSVKAVLENLTALLRCLEKVATPIAIGLLSKLSRFSSVYMLVMFKSLLSATEGLHKYLQKESVDLAQATLYKDAVLETLTLMRSSEETAEQLYKETKEICESNNISEILSGPRRKQRRMDDYAVDSTLGTRAPCDTGIQLKNHLLYPCLDRMISELSNGFSGVGEKLMKGIQACNPSADDFLSEESLNPIATHYKIQLCKEEILVAKQFLTKKKKEGAISDMASAYKLLDPDMFPTLSLVLQAALTIPVSSSSCERSFSALRRLHTWLRRTMGQKRLNHLAVLSIEKGILSTINTSMVIDRFAQVKSRRYPLIFPPSKK</sequence>
<gene>
    <name evidence="2" type="ORF">H4Q32_028314</name>
</gene>
<feature type="domain" description="TTF-type" evidence="1">
    <location>
        <begin position="54"/>
        <end position="148"/>
    </location>
</feature>
<dbReference type="SUPFAM" id="SSF53098">
    <property type="entry name" value="Ribonuclease H-like"/>
    <property type="match status" value="1"/>
</dbReference>
<dbReference type="PANTHER" id="PTHR45749:SF37">
    <property type="entry name" value="OS05G0311600 PROTEIN"/>
    <property type="match status" value="1"/>
</dbReference>
<dbReference type="Proteomes" id="UP000830375">
    <property type="component" value="Unassembled WGS sequence"/>
</dbReference>
<dbReference type="SMART" id="SM00597">
    <property type="entry name" value="ZnF_TTF"/>
    <property type="match status" value="1"/>
</dbReference>
<evidence type="ECO:0000313" key="3">
    <source>
        <dbReference type="Proteomes" id="UP000830375"/>
    </source>
</evidence>
<protein>
    <submittedName>
        <fullName evidence="2">Zinc finger MYM-type protein 1</fullName>
    </submittedName>
</protein>
<keyword evidence="3" id="KW-1185">Reference proteome</keyword>
<dbReference type="PANTHER" id="PTHR45749">
    <property type="match status" value="1"/>
</dbReference>
<organism evidence="2 3">
    <name type="scientific">Labeo rohita</name>
    <name type="common">Indian major carp</name>
    <name type="synonym">Cyprinus rohita</name>
    <dbReference type="NCBI Taxonomy" id="84645"/>
    <lineage>
        <taxon>Eukaryota</taxon>
        <taxon>Metazoa</taxon>
        <taxon>Chordata</taxon>
        <taxon>Craniata</taxon>
        <taxon>Vertebrata</taxon>
        <taxon>Euteleostomi</taxon>
        <taxon>Actinopterygii</taxon>
        <taxon>Neopterygii</taxon>
        <taxon>Teleostei</taxon>
        <taxon>Ostariophysi</taxon>
        <taxon>Cypriniformes</taxon>
        <taxon>Cyprinidae</taxon>
        <taxon>Labeoninae</taxon>
        <taxon>Labeonini</taxon>
        <taxon>Labeo</taxon>
    </lineage>
</organism>